<dbReference type="Pfam" id="PF00072">
    <property type="entry name" value="Response_reg"/>
    <property type="match status" value="2"/>
</dbReference>
<dbReference type="InterPro" id="IPR005467">
    <property type="entry name" value="His_kinase_dom"/>
</dbReference>
<comment type="catalytic activity">
    <reaction evidence="1">
        <text>ATP + protein L-histidine = ADP + protein N-phospho-L-histidine.</text>
        <dbReference type="EC" id="2.7.13.3"/>
    </reaction>
</comment>
<protein>
    <recommendedName>
        <fullName evidence="2">histidine kinase</fullName>
        <ecNumber evidence="2">2.7.13.3</ecNumber>
    </recommendedName>
</protein>
<feature type="modified residue" description="4-aspartylphosphate" evidence="9">
    <location>
        <position position="435"/>
    </location>
</feature>
<dbReference type="SUPFAM" id="SSF55785">
    <property type="entry name" value="PYP-like sensor domain (PAS domain)"/>
    <property type="match status" value="1"/>
</dbReference>
<keyword evidence="6" id="KW-0418">Kinase</keyword>
<dbReference type="PANTHER" id="PTHR43065:SF49">
    <property type="entry name" value="HISTIDINE KINASE"/>
    <property type="match status" value="1"/>
</dbReference>
<dbReference type="SUPFAM" id="SSF47384">
    <property type="entry name" value="Homodimeric domain of signal transducing histidine kinase"/>
    <property type="match status" value="1"/>
</dbReference>
<dbReference type="Gene3D" id="3.30.450.20">
    <property type="entry name" value="PAS domain"/>
    <property type="match status" value="1"/>
</dbReference>
<dbReference type="RefSeq" id="WP_148749913.1">
    <property type="nucleotide sequence ID" value="NZ_VSSR01000011.1"/>
</dbReference>
<evidence type="ECO:0000256" key="6">
    <source>
        <dbReference type="ARBA" id="ARBA00022777"/>
    </source>
</evidence>
<feature type="domain" description="Response regulatory" evidence="11">
    <location>
        <begin position="385"/>
        <end position="501"/>
    </location>
</feature>
<dbReference type="EMBL" id="VSSR01000011">
    <property type="protein sequence ID" value="TYL86876.1"/>
    <property type="molecule type" value="Genomic_DNA"/>
</dbReference>
<dbReference type="Pfam" id="PF00512">
    <property type="entry name" value="HisKA"/>
    <property type="match status" value="1"/>
</dbReference>
<dbReference type="EC" id="2.7.13.3" evidence="2"/>
<dbReference type="PRINTS" id="PR00344">
    <property type="entry name" value="BCTRLSENSOR"/>
</dbReference>
<dbReference type="GO" id="GO:0006355">
    <property type="term" value="P:regulation of DNA-templated transcription"/>
    <property type="evidence" value="ECO:0007669"/>
    <property type="project" value="InterPro"/>
</dbReference>
<evidence type="ECO:0000313" key="13">
    <source>
        <dbReference type="EMBL" id="TYL86876.1"/>
    </source>
</evidence>
<evidence type="ECO:0000256" key="7">
    <source>
        <dbReference type="ARBA" id="ARBA00022840"/>
    </source>
</evidence>
<dbReference type="SMART" id="SM00388">
    <property type="entry name" value="HisKA"/>
    <property type="match status" value="1"/>
</dbReference>
<dbReference type="SUPFAM" id="SSF52172">
    <property type="entry name" value="CheY-like"/>
    <property type="match status" value="2"/>
</dbReference>
<dbReference type="InterPro" id="IPR011006">
    <property type="entry name" value="CheY-like_superfamily"/>
</dbReference>
<dbReference type="PROSITE" id="PS50109">
    <property type="entry name" value="HIS_KIN"/>
    <property type="match status" value="1"/>
</dbReference>
<evidence type="ECO:0000256" key="3">
    <source>
        <dbReference type="ARBA" id="ARBA00022553"/>
    </source>
</evidence>
<dbReference type="InterPro" id="IPR036890">
    <property type="entry name" value="HATPase_C_sf"/>
</dbReference>
<dbReference type="Pfam" id="PF02518">
    <property type="entry name" value="HATPase_c"/>
    <property type="match status" value="1"/>
</dbReference>
<evidence type="ECO:0000259" key="11">
    <source>
        <dbReference type="PROSITE" id="PS50110"/>
    </source>
</evidence>
<dbReference type="CDD" id="cd00130">
    <property type="entry name" value="PAS"/>
    <property type="match status" value="1"/>
</dbReference>
<evidence type="ECO:0000259" key="12">
    <source>
        <dbReference type="PROSITE" id="PS50112"/>
    </source>
</evidence>
<keyword evidence="7" id="KW-0067">ATP-binding</keyword>
<dbReference type="Pfam" id="PF00989">
    <property type="entry name" value="PAS"/>
    <property type="match status" value="1"/>
</dbReference>
<dbReference type="InterPro" id="IPR000014">
    <property type="entry name" value="PAS"/>
</dbReference>
<reference evidence="13 14" key="1">
    <citation type="submission" date="2019-08" db="EMBL/GenBank/DDBJ databases">
        <title>Bradyrhizobium hipponensis sp. nov., a rhizobium isolated from a Lupinus angustifolius root nodule in Tunisia.</title>
        <authorList>
            <person name="Off K."/>
            <person name="Rejili M."/>
            <person name="Mars M."/>
            <person name="Brachmann A."/>
            <person name="Marin M."/>
        </authorList>
    </citation>
    <scope>NUCLEOTIDE SEQUENCE [LARGE SCALE GENOMIC DNA]</scope>
    <source>
        <strain evidence="13 14">CTAW11</strain>
    </source>
</reference>
<dbReference type="InterPro" id="IPR035965">
    <property type="entry name" value="PAS-like_dom_sf"/>
</dbReference>
<evidence type="ECO:0000256" key="8">
    <source>
        <dbReference type="ARBA" id="ARBA00023012"/>
    </source>
</evidence>
<evidence type="ECO:0000256" key="2">
    <source>
        <dbReference type="ARBA" id="ARBA00012438"/>
    </source>
</evidence>
<keyword evidence="4" id="KW-0808">Transferase</keyword>
<evidence type="ECO:0000256" key="9">
    <source>
        <dbReference type="PROSITE-ProRule" id="PRU00169"/>
    </source>
</evidence>
<dbReference type="Proteomes" id="UP000324853">
    <property type="component" value="Unassembled WGS sequence"/>
</dbReference>
<dbReference type="SUPFAM" id="SSF55874">
    <property type="entry name" value="ATPase domain of HSP90 chaperone/DNA topoisomerase II/histidine kinase"/>
    <property type="match status" value="1"/>
</dbReference>
<evidence type="ECO:0000256" key="1">
    <source>
        <dbReference type="ARBA" id="ARBA00000085"/>
    </source>
</evidence>
<dbReference type="CDD" id="cd00156">
    <property type="entry name" value="REC"/>
    <property type="match status" value="1"/>
</dbReference>
<evidence type="ECO:0000256" key="5">
    <source>
        <dbReference type="ARBA" id="ARBA00022741"/>
    </source>
</evidence>
<organism evidence="13 14">
    <name type="scientific">Bradyrhizobium cytisi</name>
    <dbReference type="NCBI Taxonomy" id="515489"/>
    <lineage>
        <taxon>Bacteria</taxon>
        <taxon>Pseudomonadati</taxon>
        <taxon>Pseudomonadota</taxon>
        <taxon>Alphaproteobacteria</taxon>
        <taxon>Hyphomicrobiales</taxon>
        <taxon>Nitrobacteraceae</taxon>
        <taxon>Bradyrhizobium</taxon>
    </lineage>
</organism>
<dbReference type="OrthoDB" id="9796100at2"/>
<feature type="modified residue" description="4-aspartylphosphate" evidence="9">
    <location>
        <position position="562"/>
    </location>
</feature>
<dbReference type="InterPro" id="IPR004358">
    <property type="entry name" value="Sig_transdc_His_kin-like_C"/>
</dbReference>
<dbReference type="Gene3D" id="1.10.287.130">
    <property type="match status" value="1"/>
</dbReference>
<feature type="domain" description="Histidine kinase" evidence="10">
    <location>
        <begin position="136"/>
        <end position="360"/>
    </location>
</feature>
<keyword evidence="5" id="KW-0547">Nucleotide-binding</keyword>
<dbReference type="NCBIfam" id="TIGR00229">
    <property type="entry name" value="sensory_box"/>
    <property type="match status" value="1"/>
</dbReference>
<dbReference type="PANTHER" id="PTHR43065">
    <property type="entry name" value="SENSOR HISTIDINE KINASE"/>
    <property type="match status" value="1"/>
</dbReference>
<dbReference type="GO" id="GO:0005524">
    <property type="term" value="F:ATP binding"/>
    <property type="evidence" value="ECO:0007669"/>
    <property type="project" value="UniProtKB-KW"/>
</dbReference>
<keyword evidence="14" id="KW-1185">Reference proteome</keyword>
<dbReference type="InterPro" id="IPR013767">
    <property type="entry name" value="PAS_fold"/>
</dbReference>
<evidence type="ECO:0000256" key="4">
    <source>
        <dbReference type="ARBA" id="ARBA00022679"/>
    </source>
</evidence>
<dbReference type="Gene3D" id="3.40.50.2300">
    <property type="match status" value="2"/>
</dbReference>
<dbReference type="PROSITE" id="PS50110">
    <property type="entry name" value="RESPONSE_REGULATORY"/>
    <property type="match status" value="2"/>
</dbReference>
<evidence type="ECO:0000259" key="10">
    <source>
        <dbReference type="PROSITE" id="PS50109"/>
    </source>
</evidence>
<evidence type="ECO:0000313" key="14">
    <source>
        <dbReference type="Proteomes" id="UP000324853"/>
    </source>
</evidence>
<dbReference type="AlphaFoldDB" id="A0A5S4WZ24"/>
<sequence length="633" mass="68402">MRDITMNAASPRRSGGIDQADIRFLVEKNADGIIVVDEDGIVLFANPAAEQIFGRARETLTGSPIGIPLIGGDTTEIAIHRPGGGSIDAEIRVVDTTWDRRPALLASLRDISARKAMEERMRQSAKMEAVGRLTAGIAHDFNNLLTVVLGNLESARRQSAVATTERAQALDNATRGARRAAVLTERLLAFARQKPLEPVLIDVNEIVLSMSDLLQRTLGESINVRTVLDPEAWNIETDPTELEAAILNLAVNARDAMPDGGELVIETSNVELEAAYAAANADVTTGPNVMIAVSDTGTGMTADVLKKVFEPFFTTKPDGRGTGLGLSQVYGFVKQTGGHLKLYSEPGLGTTAKIYFPRASKTPRSPKADGPKKLDHVPLACEGEVILVVEDDEDVRNYTVSSLRELGYVVFEAIDGTSALEIVEREARIHLLFTDLGLPGAMDGRALADRVRVIRPSLRTLITTAYAGSVLLSEGRLAPGVELLSKPFTLTALAMRIRELLDRDEESQGGRILVVDDEVLIRMLVVDTLGREGLQAEEAGSFHEALAKIRNIGDKLVGAIIDLGLPDKPGDGLVADIRALQPHLPIILATGYARENVRQRFAQDALLQIVAKPFDMETLMAALTTMGVRTRRI</sequence>
<accession>A0A5S4WZ24</accession>
<dbReference type="PROSITE" id="PS50112">
    <property type="entry name" value="PAS"/>
    <property type="match status" value="1"/>
</dbReference>
<dbReference type="SMART" id="SM00091">
    <property type="entry name" value="PAS"/>
    <property type="match status" value="1"/>
</dbReference>
<name>A0A5S4WZ24_9BRAD</name>
<feature type="domain" description="PAS" evidence="12">
    <location>
        <begin position="18"/>
        <end position="62"/>
    </location>
</feature>
<dbReference type="InterPro" id="IPR003594">
    <property type="entry name" value="HATPase_dom"/>
</dbReference>
<dbReference type="InterPro" id="IPR001789">
    <property type="entry name" value="Sig_transdc_resp-reg_receiver"/>
</dbReference>
<keyword evidence="3 9" id="KW-0597">Phosphoprotein</keyword>
<dbReference type="SMART" id="SM00387">
    <property type="entry name" value="HATPase_c"/>
    <property type="match status" value="1"/>
</dbReference>
<keyword evidence="8" id="KW-0902">Two-component regulatory system</keyword>
<comment type="caution">
    <text evidence="13">The sequence shown here is derived from an EMBL/GenBank/DDBJ whole genome shotgun (WGS) entry which is preliminary data.</text>
</comment>
<dbReference type="InterPro" id="IPR036097">
    <property type="entry name" value="HisK_dim/P_sf"/>
</dbReference>
<dbReference type="GO" id="GO:0000155">
    <property type="term" value="F:phosphorelay sensor kinase activity"/>
    <property type="evidence" value="ECO:0007669"/>
    <property type="project" value="InterPro"/>
</dbReference>
<dbReference type="InterPro" id="IPR003661">
    <property type="entry name" value="HisK_dim/P_dom"/>
</dbReference>
<dbReference type="Gene3D" id="3.30.565.10">
    <property type="entry name" value="Histidine kinase-like ATPase, C-terminal domain"/>
    <property type="match status" value="1"/>
</dbReference>
<dbReference type="SMART" id="SM00448">
    <property type="entry name" value="REC"/>
    <property type="match status" value="2"/>
</dbReference>
<proteinExistence type="predicted"/>
<dbReference type="CDD" id="cd00082">
    <property type="entry name" value="HisKA"/>
    <property type="match status" value="1"/>
</dbReference>
<feature type="domain" description="Response regulatory" evidence="11">
    <location>
        <begin position="511"/>
        <end position="627"/>
    </location>
</feature>
<gene>
    <name evidence="13" type="ORF">FXB38_06400</name>
</gene>